<dbReference type="EMBL" id="WTPW01001592">
    <property type="protein sequence ID" value="KAF0427356.1"/>
    <property type="molecule type" value="Genomic_DNA"/>
</dbReference>
<dbReference type="GO" id="GO:0005794">
    <property type="term" value="C:Golgi apparatus"/>
    <property type="evidence" value="ECO:0007669"/>
    <property type="project" value="TreeGrafter"/>
</dbReference>
<organism evidence="7 8">
    <name type="scientific">Gigaspora margarita</name>
    <dbReference type="NCBI Taxonomy" id="4874"/>
    <lineage>
        <taxon>Eukaryota</taxon>
        <taxon>Fungi</taxon>
        <taxon>Fungi incertae sedis</taxon>
        <taxon>Mucoromycota</taxon>
        <taxon>Glomeromycotina</taxon>
        <taxon>Glomeromycetes</taxon>
        <taxon>Diversisporales</taxon>
        <taxon>Gigasporaceae</taxon>
        <taxon>Gigaspora</taxon>
    </lineage>
</organism>
<dbReference type="InterPro" id="IPR013861">
    <property type="entry name" value="TMEM115/Pdh1/Rbl19"/>
</dbReference>
<dbReference type="PANTHER" id="PTHR13377">
    <property type="entry name" value="PLACENTAL PROTEIN 6"/>
    <property type="match status" value="1"/>
</dbReference>
<evidence type="ECO:0000256" key="3">
    <source>
        <dbReference type="ARBA" id="ARBA00022989"/>
    </source>
</evidence>
<gene>
    <name evidence="7" type="ORF">F8M41_006069</name>
</gene>
<evidence type="ECO:0000313" key="7">
    <source>
        <dbReference type="EMBL" id="KAF0427356.1"/>
    </source>
</evidence>
<dbReference type="Proteomes" id="UP000439903">
    <property type="component" value="Unassembled WGS sequence"/>
</dbReference>
<keyword evidence="4 6" id="KW-0472">Membrane</keyword>
<dbReference type="Gene3D" id="1.20.1540.10">
    <property type="entry name" value="Rhomboid-like"/>
    <property type="match status" value="1"/>
</dbReference>
<dbReference type="GO" id="GO:0016020">
    <property type="term" value="C:membrane"/>
    <property type="evidence" value="ECO:0007669"/>
    <property type="project" value="UniProtKB-SubCell"/>
</dbReference>
<name>A0A8H3X7R4_GIGMA</name>
<feature type="transmembrane region" description="Helical" evidence="6">
    <location>
        <begin position="131"/>
        <end position="151"/>
    </location>
</feature>
<evidence type="ECO:0000256" key="6">
    <source>
        <dbReference type="SAM" id="Phobius"/>
    </source>
</evidence>
<evidence type="ECO:0000256" key="2">
    <source>
        <dbReference type="ARBA" id="ARBA00022692"/>
    </source>
</evidence>
<protein>
    <submittedName>
        <fullName evidence="7">DUF1751-domain-containing protein</fullName>
    </submittedName>
</protein>
<sequence>MKVWRTYFTNVPPTVKTLTFSIVFVSALGALKRFHRWGENPFVVDVLPDFALVPGHAAQKFWTFFTAGFLETNPTSLIGSVIAMIACGKYLERAWGSKDFLKFVGIILIGVTLSTYFTYLLEYTITGDEYYLFEVQANGMIGVICGFLVALKQLVPEHLVRIPISIRVKHFPGMFVISSVAYFLIFEAQSQFLFVIYGWLISWTYIRFFKVQDGLRGDRSETFSMASFFPEFIQPPIKIISKLIFNILVLLRCCKPIKKRRFAFDLENSFHVNAPPMPGSARAEAERRRALALKALDKRLHSTNNKSNYSPTFPFPFLSPDSKRSSGEITQISTINNNSKTSNDSSSHFGPVTPGVSSDPILFDVKEHLDEKDL</sequence>
<dbReference type="GO" id="GO:0006890">
    <property type="term" value="P:retrograde vesicle-mediated transport, Golgi to endoplasmic reticulum"/>
    <property type="evidence" value="ECO:0007669"/>
    <property type="project" value="InterPro"/>
</dbReference>
<evidence type="ECO:0000256" key="4">
    <source>
        <dbReference type="ARBA" id="ARBA00023136"/>
    </source>
</evidence>
<evidence type="ECO:0000256" key="1">
    <source>
        <dbReference type="ARBA" id="ARBA00004141"/>
    </source>
</evidence>
<feature type="compositionally biased region" description="Basic and acidic residues" evidence="5">
    <location>
        <begin position="364"/>
        <end position="374"/>
    </location>
</feature>
<dbReference type="FunFam" id="1.20.1540.10:FF:000004">
    <property type="entry name" value="Transmembrane protein 115"/>
    <property type="match status" value="1"/>
</dbReference>
<feature type="compositionally biased region" description="Low complexity" evidence="5">
    <location>
        <begin position="333"/>
        <end position="347"/>
    </location>
</feature>
<keyword evidence="8" id="KW-1185">Reference proteome</keyword>
<dbReference type="OrthoDB" id="73612at2759"/>
<accession>A0A8H3X7R4</accession>
<comment type="subcellular location">
    <subcellularLocation>
        <location evidence="1">Membrane</location>
        <topology evidence="1">Multi-pass membrane protein</topology>
    </subcellularLocation>
</comment>
<keyword evidence="3 6" id="KW-1133">Transmembrane helix</keyword>
<dbReference type="SMART" id="SM01160">
    <property type="entry name" value="DUF1751"/>
    <property type="match status" value="1"/>
</dbReference>
<feature type="transmembrane region" description="Helical" evidence="6">
    <location>
        <begin position="100"/>
        <end position="119"/>
    </location>
</feature>
<dbReference type="AlphaFoldDB" id="A0A8H3X7R4"/>
<feature type="transmembrane region" description="Helical" evidence="6">
    <location>
        <begin position="14"/>
        <end position="31"/>
    </location>
</feature>
<keyword evidence="2 6" id="KW-0812">Transmembrane</keyword>
<feature type="region of interest" description="Disordered" evidence="5">
    <location>
        <begin position="333"/>
        <end position="374"/>
    </location>
</feature>
<dbReference type="Pfam" id="PF08551">
    <property type="entry name" value="DUF1751"/>
    <property type="match status" value="1"/>
</dbReference>
<feature type="transmembrane region" description="Helical" evidence="6">
    <location>
        <begin position="171"/>
        <end position="186"/>
    </location>
</feature>
<dbReference type="InterPro" id="IPR035952">
    <property type="entry name" value="Rhomboid-like_sf"/>
</dbReference>
<dbReference type="PANTHER" id="PTHR13377:SF3">
    <property type="entry name" value="TRANSMEMBRANE PROTEIN 115"/>
    <property type="match status" value="1"/>
</dbReference>
<evidence type="ECO:0000313" key="8">
    <source>
        <dbReference type="Proteomes" id="UP000439903"/>
    </source>
</evidence>
<comment type="caution">
    <text evidence="7">The sequence shown here is derived from an EMBL/GenBank/DDBJ whole genome shotgun (WGS) entry which is preliminary data.</text>
</comment>
<reference evidence="7 8" key="1">
    <citation type="journal article" date="2019" name="Environ. Microbiol.">
        <title>At the nexus of three kingdoms: the genome of the mycorrhizal fungus Gigaspora margarita provides insights into plant, endobacterial and fungal interactions.</title>
        <authorList>
            <person name="Venice F."/>
            <person name="Ghignone S."/>
            <person name="Salvioli di Fossalunga A."/>
            <person name="Amselem J."/>
            <person name="Novero M."/>
            <person name="Xianan X."/>
            <person name="Sedzielewska Toro K."/>
            <person name="Morin E."/>
            <person name="Lipzen A."/>
            <person name="Grigoriev I.V."/>
            <person name="Henrissat B."/>
            <person name="Martin F.M."/>
            <person name="Bonfante P."/>
        </authorList>
    </citation>
    <scope>NUCLEOTIDE SEQUENCE [LARGE SCALE GENOMIC DNA]</scope>
    <source>
        <strain evidence="7 8">BEG34</strain>
    </source>
</reference>
<dbReference type="SUPFAM" id="SSF144091">
    <property type="entry name" value="Rhomboid-like"/>
    <property type="match status" value="1"/>
</dbReference>
<evidence type="ECO:0000256" key="5">
    <source>
        <dbReference type="SAM" id="MobiDB-lite"/>
    </source>
</evidence>
<feature type="transmembrane region" description="Helical" evidence="6">
    <location>
        <begin position="192"/>
        <end position="209"/>
    </location>
</feature>
<proteinExistence type="predicted"/>